<accession>A0A821XZB4</accession>
<dbReference type="Proteomes" id="UP000663838">
    <property type="component" value="Unassembled WGS sequence"/>
</dbReference>
<organism evidence="1 2">
    <name type="scientific">Rotaria socialis</name>
    <dbReference type="NCBI Taxonomy" id="392032"/>
    <lineage>
        <taxon>Eukaryota</taxon>
        <taxon>Metazoa</taxon>
        <taxon>Spiralia</taxon>
        <taxon>Gnathifera</taxon>
        <taxon>Rotifera</taxon>
        <taxon>Eurotatoria</taxon>
        <taxon>Bdelloidea</taxon>
        <taxon>Philodinida</taxon>
        <taxon>Philodinidae</taxon>
        <taxon>Rotaria</taxon>
    </lineage>
</organism>
<name>A0A821XZB4_9BILA</name>
<dbReference type="AlphaFoldDB" id="A0A821XZB4"/>
<feature type="non-terminal residue" evidence="1">
    <location>
        <position position="1"/>
    </location>
</feature>
<evidence type="ECO:0000313" key="1">
    <source>
        <dbReference type="EMBL" id="CAF4950158.1"/>
    </source>
</evidence>
<evidence type="ECO:0000313" key="2">
    <source>
        <dbReference type="Proteomes" id="UP000663838"/>
    </source>
</evidence>
<comment type="caution">
    <text evidence="1">The sequence shown here is derived from an EMBL/GenBank/DDBJ whole genome shotgun (WGS) entry which is preliminary data.</text>
</comment>
<gene>
    <name evidence="1" type="ORF">TOA249_LOCUS33835</name>
</gene>
<dbReference type="EMBL" id="CAJOBS010012908">
    <property type="protein sequence ID" value="CAF4950158.1"/>
    <property type="molecule type" value="Genomic_DNA"/>
</dbReference>
<sequence>MPYSNLASLCPTRWTRRAESYNSLLNNYELVQEVLYTLIEEKGAPGIKANGLH</sequence>
<reference evidence="1" key="1">
    <citation type="submission" date="2021-02" db="EMBL/GenBank/DDBJ databases">
        <authorList>
            <person name="Nowell W R."/>
        </authorList>
    </citation>
    <scope>NUCLEOTIDE SEQUENCE</scope>
</reference>
<protein>
    <submittedName>
        <fullName evidence="1">Uncharacterized protein</fullName>
    </submittedName>
</protein>
<proteinExistence type="predicted"/>
<feature type="non-terminal residue" evidence="1">
    <location>
        <position position="53"/>
    </location>
</feature>